<dbReference type="RefSeq" id="WP_125242708.1">
    <property type="nucleotide sequence ID" value="NZ_RSED01000005.1"/>
</dbReference>
<sequence>MSTMDASEHDTLVWRLRQLAATRPDDLALTVVKAEGEHDAELTLSYAQLDTRCRAVAAVLQGRWALGERVLLLMDNDEHYVVGFMACLYAGLVAVPVFPPESLREQHLARLRAIATDAQACGVLSTEAMLPLIQPLLAPGVGLVAVDAASHWPAADWRPHAPREGDLAFLQYTSGSTASPKGVMVSHGNLSANERAIAEGFDVRPDDVVVSWLPLFHDMGLIGGLLQALHAGVPTVLMSPRYFLERPLRWLKAIERHRGTVSGGPDFAYRLCLERITDAQRDALDLSSWRLAFSGAEPIRYDTLEGFVRRFAPAGLRATAVYPCYGLAEATLFVTGSRRDQGMRTATFDAPALAQGRGAAADQGRTLVACGQPVSRHALRIADPGDGRALGDSQIGEVWVRGPSVAQGYWARPEASAEAFVQREGGRWLRTGDLGLCHEGQLYITGRLKDVIIVRGQNLYPQDIERAVEAGVPEVRKGRVAAFAVDGVGGLPGEGIGVAAEVPRKQQGHVSPLALAEAIGRVLGGLCGEPVSVVVLLQPGALPKTSSGKLQRQACRQGWREGLLDTFAVVEHGQLVRGADGASGDAGANALAPVALDDDERALTTLWHEVLLRWRPGLPLPGPDAHFFVLGGNSLAAAQLAMRMGAQWGREVPPRLLFDHPVLRDCTRALLALPTLAGSQGVQADVPASGGPVLRPLPAEARARPQPLSHAQQRLWFLWQLEPGSTAYHVSGALRLRGGLDMRACRSALNALVAKHESLRTVFRAGSDGEPLQHVQAAASMALAECDLRGVPSAEREARVQAWAQAEQAQPFDLREGPLVRAALARLADDEHVLLLVLHHIVCDGESMQVLVVDLADAYAATLAGTPVPLPAWPALQYADYAVWQRAWLAEGHARSQLAHWRAQLGGEQPVLALPTDHPRGPVAAYRAARLVLALPVELSSALAQQALAQGASVFMLLLTAWQALLYRWTGQHDIRVGVPVANRHHAGTEGVVGFFVNTLVMRARLQGRLSLREALQAVREQALQAQQHQDLPFDQLVEALQPERSLSHTPLCQVTANHLRQDWAQHAALPGLSVEQLDLPEVAAQFELTLETRERPDGTLGAHLVYAAELFEPATIERLGQGWLRLLEALAHRPDQPMGDVALLGPDDHTLLADWGRGDLPVTGADASAGALATLPPARPPWAHQRIEAVARRHPHAVALAMGATSLSFGELNRRANRLAHRLIGLGVRPEARVGVALDRSIDLVVALLAVLKAGAAYVPLDPDYPRDRLDHMVTDSGIAWVLTQASARARLSLPAGPLLLSLDEEGAQGMLPGTHDENPAVPLHPQHLAYVIYTSGSTGRPKGVAVAHGPLAMHLDAIAQRYDVRPGDRELLFFSMNFDAAVEQWMTPLCGGAALVLAEREQLAIESFARLIAEQRITTLHLPPAYLRLLAPALQGRDTRVRNCIVGGEAWSEADLADARAALPAQRFVNAYGPTETIITPTAWVGGPMAAEDGPSGLRVQGAVPIGRPVGDRRAWVLDEDLNPVPPGACGELYIGGLGLARAYHARPGLSAERFVADPFDTQGGRLYRTGDRVRWRADGQLDYLGRLDQQVKIRGFRIELGEIESVLRAQPGVAEAAVLARTGPSGPRLVGYATAREGEVIEAAALKAALSARLPDYMVPGTLVLLSALPLNPNGKVDRAALPEPAAQPDSAQEAPKGTVASVIAGIWAQALGLPRVGLHDNFFDLGGHSLLLMKVQRQLEQALDARVSVIDLFRCTTVATLAAHLEAQARGDGVAGVEAGLQQHQARARRQRRAFLPRKPTVERTPS</sequence>
<dbReference type="GO" id="GO:0006631">
    <property type="term" value="P:fatty acid metabolic process"/>
    <property type="evidence" value="ECO:0007669"/>
    <property type="project" value="UniProtKB-KW"/>
</dbReference>
<keyword evidence="4" id="KW-0276">Fatty acid metabolism</keyword>
<dbReference type="CDD" id="cd19531">
    <property type="entry name" value="LCL_NRPS-like"/>
    <property type="match status" value="1"/>
</dbReference>
<proteinExistence type="inferred from homology"/>
<organism evidence="8 9">
    <name type="scientific">Aquabacterium soli</name>
    <dbReference type="NCBI Taxonomy" id="2493092"/>
    <lineage>
        <taxon>Bacteria</taxon>
        <taxon>Pseudomonadati</taxon>
        <taxon>Pseudomonadota</taxon>
        <taxon>Betaproteobacteria</taxon>
        <taxon>Burkholderiales</taxon>
        <taxon>Aquabacterium</taxon>
    </lineage>
</organism>
<dbReference type="OrthoDB" id="6297021at2"/>
<dbReference type="Gene3D" id="3.30.559.30">
    <property type="entry name" value="Nonribosomal peptide synthetase, condensation domain"/>
    <property type="match status" value="1"/>
</dbReference>
<dbReference type="FunFam" id="3.30.300.30:FF:000010">
    <property type="entry name" value="Enterobactin synthetase component F"/>
    <property type="match status" value="1"/>
</dbReference>
<reference evidence="8 9" key="1">
    <citation type="submission" date="2018-12" db="EMBL/GenBank/DDBJ databases">
        <title>The whole draft genome of Aquabacterium sp. SJQ9.</title>
        <authorList>
            <person name="Sun L."/>
            <person name="Gao X."/>
            <person name="Chen W."/>
            <person name="Huang K."/>
        </authorList>
    </citation>
    <scope>NUCLEOTIDE SEQUENCE [LARGE SCALE GENOMIC DNA]</scope>
    <source>
        <strain evidence="8 9">SJQ9</strain>
    </source>
</reference>
<dbReference type="Pfam" id="PF00668">
    <property type="entry name" value="Condensation"/>
    <property type="match status" value="1"/>
</dbReference>
<protein>
    <submittedName>
        <fullName evidence="8">Amino acid adenylation domain-containing protein</fullName>
    </submittedName>
</protein>
<evidence type="ECO:0000256" key="1">
    <source>
        <dbReference type="ARBA" id="ARBA00006432"/>
    </source>
</evidence>
<dbReference type="InterPro" id="IPR009081">
    <property type="entry name" value="PP-bd_ACP"/>
</dbReference>
<dbReference type="Gene3D" id="1.10.1200.10">
    <property type="entry name" value="ACP-like"/>
    <property type="match status" value="2"/>
</dbReference>
<dbReference type="Gene3D" id="2.30.38.10">
    <property type="entry name" value="Luciferase, Domain 3"/>
    <property type="match status" value="1"/>
</dbReference>
<dbReference type="InterPro" id="IPR040097">
    <property type="entry name" value="FAAL/FAAC"/>
</dbReference>
<dbReference type="InterPro" id="IPR036736">
    <property type="entry name" value="ACP-like_sf"/>
</dbReference>
<dbReference type="InterPro" id="IPR010071">
    <property type="entry name" value="AA_adenyl_dom"/>
</dbReference>
<dbReference type="GO" id="GO:0005829">
    <property type="term" value="C:cytosol"/>
    <property type="evidence" value="ECO:0007669"/>
    <property type="project" value="TreeGrafter"/>
</dbReference>
<gene>
    <name evidence="8" type="ORF">EIP75_07910</name>
</gene>
<comment type="similarity">
    <text evidence="1">Belongs to the ATP-dependent AMP-binding enzyme family.</text>
</comment>
<dbReference type="InterPro" id="IPR045851">
    <property type="entry name" value="AMP-bd_C_sf"/>
</dbReference>
<evidence type="ECO:0000313" key="8">
    <source>
        <dbReference type="EMBL" id="RRS04890.1"/>
    </source>
</evidence>
<dbReference type="Pfam" id="PF13193">
    <property type="entry name" value="AMP-binding_C"/>
    <property type="match status" value="1"/>
</dbReference>
<accession>A0A3R8YP96</accession>
<dbReference type="PROSITE" id="PS50075">
    <property type="entry name" value="CARRIER"/>
    <property type="match status" value="2"/>
</dbReference>
<dbReference type="Proteomes" id="UP000269265">
    <property type="component" value="Unassembled WGS sequence"/>
</dbReference>
<dbReference type="SUPFAM" id="SSF56801">
    <property type="entry name" value="Acetyl-CoA synthetase-like"/>
    <property type="match status" value="2"/>
</dbReference>
<feature type="region of interest" description="Disordered" evidence="6">
    <location>
        <begin position="1792"/>
        <end position="1811"/>
    </location>
</feature>
<evidence type="ECO:0000256" key="3">
    <source>
        <dbReference type="ARBA" id="ARBA00022553"/>
    </source>
</evidence>
<dbReference type="FunFam" id="3.40.50.980:FF:000001">
    <property type="entry name" value="Non-ribosomal peptide synthetase"/>
    <property type="match status" value="1"/>
</dbReference>
<dbReference type="GO" id="GO:0047527">
    <property type="term" value="F:2,3-dihydroxybenzoate-serine ligase activity"/>
    <property type="evidence" value="ECO:0007669"/>
    <property type="project" value="TreeGrafter"/>
</dbReference>
<dbReference type="InterPro" id="IPR020845">
    <property type="entry name" value="AMP-binding_CS"/>
</dbReference>
<evidence type="ECO:0000313" key="9">
    <source>
        <dbReference type="Proteomes" id="UP000269265"/>
    </source>
</evidence>
<dbReference type="FunFam" id="3.40.50.12780:FF:000013">
    <property type="entry name" value="Long-chain-fatty-acid--AMP ligase FadD32"/>
    <property type="match status" value="1"/>
</dbReference>
<dbReference type="GO" id="GO:0009239">
    <property type="term" value="P:enterobactin biosynthetic process"/>
    <property type="evidence" value="ECO:0007669"/>
    <property type="project" value="TreeGrafter"/>
</dbReference>
<name>A0A3R8YP96_9BURK</name>
<keyword evidence="3" id="KW-0597">Phosphoprotein</keyword>
<evidence type="ECO:0000256" key="6">
    <source>
        <dbReference type="SAM" id="MobiDB-lite"/>
    </source>
</evidence>
<evidence type="ECO:0000256" key="5">
    <source>
        <dbReference type="ARBA" id="ARBA00023098"/>
    </source>
</evidence>
<feature type="domain" description="Carrier" evidence="7">
    <location>
        <begin position="594"/>
        <end position="674"/>
    </location>
</feature>
<dbReference type="Pfam" id="PF00501">
    <property type="entry name" value="AMP-binding"/>
    <property type="match status" value="2"/>
</dbReference>
<dbReference type="InterPro" id="IPR025110">
    <property type="entry name" value="AMP-bd_C"/>
</dbReference>
<comment type="caution">
    <text evidence="8">The sequence shown here is derived from an EMBL/GenBank/DDBJ whole genome shotgun (WGS) entry which is preliminary data.</text>
</comment>
<dbReference type="InterPro" id="IPR020806">
    <property type="entry name" value="PKS_PP-bd"/>
</dbReference>
<dbReference type="Pfam" id="PF00550">
    <property type="entry name" value="PP-binding"/>
    <property type="match status" value="2"/>
</dbReference>
<dbReference type="GO" id="GO:0009366">
    <property type="term" value="C:enterobactin synthetase complex"/>
    <property type="evidence" value="ECO:0007669"/>
    <property type="project" value="TreeGrafter"/>
</dbReference>
<dbReference type="FunFam" id="3.40.50.12780:FF:000012">
    <property type="entry name" value="Non-ribosomal peptide synthetase"/>
    <property type="match status" value="1"/>
</dbReference>
<dbReference type="GO" id="GO:0043041">
    <property type="term" value="P:amino acid activation for nonribosomal peptide biosynthetic process"/>
    <property type="evidence" value="ECO:0007669"/>
    <property type="project" value="TreeGrafter"/>
</dbReference>
<dbReference type="Gene3D" id="3.30.300.30">
    <property type="match status" value="2"/>
</dbReference>
<feature type="domain" description="Carrier" evidence="7">
    <location>
        <begin position="1698"/>
        <end position="1773"/>
    </location>
</feature>
<dbReference type="GO" id="GO:0031177">
    <property type="term" value="F:phosphopantetheine binding"/>
    <property type="evidence" value="ECO:0007669"/>
    <property type="project" value="InterPro"/>
</dbReference>
<dbReference type="NCBIfam" id="TIGR01733">
    <property type="entry name" value="AA-adenyl-dom"/>
    <property type="match status" value="1"/>
</dbReference>
<dbReference type="SUPFAM" id="SSF47336">
    <property type="entry name" value="ACP-like"/>
    <property type="match status" value="2"/>
</dbReference>
<keyword evidence="5" id="KW-0443">Lipid metabolism</keyword>
<dbReference type="InterPro" id="IPR042099">
    <property type="entry name" value="ANL_N_sf"/>
</dbReference>
<dbReference type="Gene3D" id="3.40.50.980">
    <property type="match status" value="2"/>
</dbReference>
<evidence type="ECO:0000256" key="4">
    <source>
        <dbReference type="ARBA" id="ARBA00022832"/>
    </source>
</evidence>
<dbReference type="SUPFAM" id="SSF52777">
    <property type="entry name" value="CoA-dependent acyltransferases"/>
    <property type="match status" value="2"/>
</dbReference>
<dbReference type="PROSITE" id="PS00455">
    <property type="entry name" value="AMP_BINDING"/>
    <property type="match status" value="1"/>
</dbReference>
<dbReference type="InterPro" id="IPR000873">
    <property type="entry name" value="AMP-dep_synth/lig_dom"/>
</dbReference>
<dbReference type="PANTHER" id="PTHR45527:SF1">
    <property type="entry name" value="FATTY ACID SYNTHASE"/>
    <property type="match status" value="1"/>
</dbReference>
<evidence type="ECO:0000259" key="7">
    <source>
        <dbReference type="PROSITE" id="PS50075"/>
    </source>
</evidence>
<dbReference type="InterPro" id="IPR001242">
    <property type="entry name" value="Condensation_dom"/>
</dbReference>
<dbReference type="GO" id="GO:0071766">
    <property type="term" value="P:Actinobacterium-type cell wall biogenesis"/>
    <property type="evidence" value="ECO:0007669"/>
    <property type="project" value="UniProtKB-ARBA"/>
</dbReference>
<dbReference type="SMART" id="SM00823">
    <property type="entry name" value="PKS_PP"/>
    <property type="match status" value="2"/>
</dbReference>
<dbReference type="Gene3D" id="3.30.559.10">
    <property type="entry name" value="Chloramphenicol acetyltransferase-like domain"/>
    <property type="match status" value="1"/>
</dbReference>
<dbReference type="Gene3D" id="3.40.50.12780">
    <property type="entry name" value="N-terminal domain of ligase-like"/>
    <property type="match status" value="1"/>
</dbReference>
<dbReference type="FunFam" id="2.30.38.10:FF:000001">
    <property type="entry name" value="Non-ribosomal peptide synthetase PvdI"/>
    <property type="match status" value="1"/>
</dbReference>
<dbReference type="EMBL" id="RSED01000005">
    <property type="protein sequence ID" value="RRS04890.1"/>
    <property type="molecule type" value="Genomic_DNA"/>
</dbReference>
<keyword evidence="2" id="KW-0596">Phosphopantetheine</keyword>
<keyword evidence="9" id="KW-1185">Reference proteome</keyword>
<evidence type="ECO:0000256" key="2">
    <source>
        <dbReference type="ARBA" id="ARBA00022450"/>
    </source>
</evidence>
<dbReference type="FunFam" id="3.30.559.10:FF:000012">
    <property type="entry name" value="Non-ribosomal peptide synthetase"/>
    <property type="match status" value="1"/>
</dbReference>
<dbReference type="CDD" id="cd05931">
    <property type="entry name" value="FAAL"/>
    <property type="match status" value="1"/>
</dbReference>
<dbReference type="GO" id="GO:0008610">
    <property type="term" value="P:lipid biosynthetic process"/>
    <property type="evidence" value="ECO:0007669"/>
    <property type="project" value="InterPro"/>
</dbReference>
<dbReference type="PANTHER" id="PTHR45527">
    <property type="entry name" value="NONRIBOSOMAL PEPTIDE SYNTHETASE"/>
    <property type="match status" value="1"/>
</dbReference>
<dbReference type="InterPro" id="IPR023213">
    <property type="entry name" value="CAT-like_dom_sf"/>
</dbReference>